<dbReference type="Pfam" id="PF13041">
    <property type="entry name" value="PPR_2"/>
    <property type="match status" value="1"/>
</dbReference>
<feature type="repeat" description="PPR" evidence="5">
    <location>
        <begin position="673"/>
        <end position="707"/>
    </location>
</feature>
<evidence type="ECO:0000313" key="7">
    <source>
        <dbReference type="EMBL" id="CAK5275432.1"/>
    </source>
</evidence>
<comment type="similarity">
    <text evidence="1">Belongs to the CCM1 family.</text>
</comment>
<feature type="region of interest" description="Disordered" evidence="6">
    <location>
        <begin position="120"/>
        <end position="240"/>
    </location>
</feature>
<protein>
    <recommendedName>
        <fullName evidence="9">Pentatricopeptide repeat-containing protein</fullName>
    </recommendedName>
</protein>
<comment type="function">
    <text evidence="3">Regulates mitochondrial small subunit maturation by controlling 15S rRNA 5'-end processing. Localizes to the 5' precursor of the 15S rRNA in a position that is subsequently occupied by mS47 in the mature yeast mtSSU. Uses structure and sequence-specific RNA recognition, binding to a single-stranded region of the precursor and specifically recognizing bases -6 to -1. The exchange of Ccm1 for mS47 is coupled to the irreversible removal of precursor rRNA that is accompanied by conformational changes of the mitoribosomal proteins uS5m and mS26. These conformational changes signal completion of 5'-end rRNA processing through protection of the mature 5'-end of the 15S rRNA and stabilization of mS47. The removal of the 5' precursor together with the dissociation of Ccm1 may be catalyzed by the 5'-3' exoribonuclease Pet127. Involved in the specific removal of group I introns in mitochondrial encoded transcripts.</text>
</comment>
<feature type="repeat" description="PPR" evidence="5">
    <location>
        <begin position="820"/>
        <end position="854"/>
    </location>
</feature>
<dbReference type="NCBIfam" id="TIGR00756">
    <property type="entry name" value="PPR"/>
    <property type="match status" value="5"/>
</dbReference>
<feature type="compositionally biased region" description="Low complexity" evidence="6">
    <location>
        <begin position="200"/>
        <end position="221"/>
    </location>
</feature>
<dbReference type="InterPro" id="IPR011990">
    <property type="entry name" value="TPR-like_helical_dom_sf"/>
</dbReference>
<dbReference type="EMBL" id="CAVNYO010000405">
    <property type="protein sequence ID" value="CAK5275432.1"/>
    <property type="molecule type" value="Genomic_DNA"/>
</dbReference>
<keyword evidence="2" id="KW-0677">Repeat</keyword>
<dbReference type="Pfam" id="PF01535">
    <property type="entry name" value="PPR"/>
    <property type="match status" value="2"/>
</dbReference>
<keyword evidence="8" id="KW-1185">Reference proteome</keyword>
<evidence type="ECO:0000256" key="5">
    <source>
        <dbReference type="PROSITE-ProRule" id="PRU00708"/>
    </source>
</evidence>
<evidence type="ECO:0000256" key="1">
    <source>
        <dbReference type="ARBA" id="ARBA00006192"/>
    </source>
</evidence>
<evidence type="ECO:0000256" key="3">
    <source>
        <dbReference type="ARBA" id="ARBA00044493"/>
    </source>
</evidence>
<dbReference type="Gene3D" id="1.25.40.10">
    <property type="entry name" value="Tetratricopeptide repeat domain"/>
    <property type="match status" value="4"/>
</dbReference>
<proteinExistence type="inferred from homology"/>
<dbReference type="AlphaFoldDB" id="A0AAD2HK77"/>
<evidence type="ECO:0000313" key="8">
    <source>
        <dbReference type="Proteomes" id="UP001295794"/>
    </source>
</evidence>
<sequence length="1230" mass="138926">MVEPVGSIILNSLRTAAFALPASVSGSAAAVARSSGGLMTPGFFNPVPRRAGSGKGKERMVDVDFAGLVRHHDPGDARAAYSEKCQEWSCRMRVSIWCLSELGSRLGSVRNLTCVADGMENPTEDEYSLAQKSFPRNTRRIRRSGDGPPRRRVGLPPVLHRTLSRHAIRSDRSSSSSDPPPPSSSAYSDLFSPPAEVSASSLQQAPLDDLDSPLDAVADPDPASPPPLDDISETDSPPLPQKMSAAVALSYLRRLIAEPQGRINPRQVWHAYETVGIHDLLRRISSRDVEQLVTKFLVFGEGRLRRDPDIEDVHELGDYALQILKDTPSAKKIDPTTGRYLTARAMALQAKLQDALDVMHTEQPRHKHFGPFLHAYESILVSTWRHRDPVQAAEFLVLEWKVIGSFLITESSREHASDVDLATAVMAGASLRKTAFHIVSRVSLPAIMLADKQGDWPEQNVRHLGDLLIESYFRTKHPLEALDVVREMKRQNLKPAVHLPLQLVRVLARANLYVDAHGLYDSIPREHSYEYLFTGLYLHSNEGREADAKLYFDRIGAAGWMNVKAVLQLMYASAVLGKTEKTREIFDEYFPPDDSGVPMNAPLLEHFAVGIFAHAQKGDYGGTVPWLEGVRARGIEPDVYVFTTLLKSFAMRGDLQSVASLMEQMREAGHPPNIVTYTTVMTLMAHRKDPSSVESLYARAVAEGIVPDTQMVSVIVDAHIEAASWKGAIQAFDFILTNNLKPDIAAYNLLLKAYVNIGAPFRIVSRVFQHLERMRVRPDRFTFALLIQSACNAREMQTATKIFAEMERLAAHWGSNRHITAHVMTIIMAGFVHARDRQRALDVYEDMLGRGLEPNPSTYSALVSAYGLDGTRESYKMAEDFLKTLDGGDRSWDVPSYGRRTALDKLYLPLIRSYGLRGRIEQVEQLWKRFQERGQEPTLSILTAIQTAYARSGRVDMVLKLWPQIFELGVRYLKVPLFEDDSENQRASKLHSFILCDPLSCYIRALSKRRRFDDIADVWNAFKAHGFSYSSDNWNELTLAFIRAGELDRCLEVVEKVMLPYQRRSNRLRSERNVIPDSPLSLDVDPTDQRPLEKPLQAKARESATKWGRYHKRAVDAFSDEHLEDLTYQLHVLHRISPLWNTWRPRHDVLRALFDAVTKLRSGFPVDASTKEVDDLSMDIDDRVRRQAMAREKLTSIYELYPSTMDVLKTFERKERERLGRHFRGIHIWA</sequence>
<name>A0AAD2HK77_9AGAR</name>
<dbReference type="PROSITE" id="PS51375">
    <property type="entry name" value="PPR"/>
    <property type="match status" value="4"/>
</dbReference>
<dbReference type="Pfam" id="PF13812">
    <property type="entry name" value="PPR_3"/>
    <property type="match status" value="2"/>
</dbReference>
<evidence type="ECO:0008006" key="9">
    <source>
        <dbReference type="Google" id="ProtNLM"/>
    </source>
</evidence>
<comment type="caution">
    <text evidence="7">The sequence shown here is derived from an EMBL/GenBank/DDBJ whole genome shotgun (WGS) entry which is preliminary data.</text>
</comment>
<reference evidence="7" key="1">
    <citation type="submission" date="2023-11" db="EMBL/GenBank/DDBJ databases">
        <authorList>
            <person name="De Vega J J."/>
            <person name="De Vega J J."/>
        </authorList>
    </citation>
    <scope>NUCLEOTIDE SEQUENCE</scope>
</reference>
<evidence type="ECO:0000256" key="2">
    <source>
        <dbReference type="ARBA" id="ARBA00022737"/>
    </source>
</evidence>
<accession>A0AAD2HK77</accession>
<dbReference type="Proteomes" id="UP001295794">
    <property type="component" value="Unassembled WGS sequence"/>
</dbReference>
<feature type="repeat" description="PPR" evidence="5">
    <location>
        <begin position="743"/>
        <end position="778"/>
    </location>
</feature>
<evidence type="ECO:0000256" key="6">
    <source>
        <dbReference type="SAM" id="MobiDB-lite"/>
    </source>
</evidence>
<dbReference type="PANTHER" id="PTHR47447">
    <property type="entry name" value="OS03G0856100 PROTEIN"/>
    <property type="match status" value="1"/>
</dbReference>
<dbReference type="InterPro" id="IPR002885">
    <property type="entry name" value="PPR_rpt"/>
</dbReference>
<organism evidence="7 8">
    <name type="scientific">Mycena citricolor</name>
    <dbReference type="NCBI Taxonomy" id="2018698"/>
    <lineage>
        <taxon>Eukaryota</taxon>
        <taxon>Fungi</taxon>
        <taxon>Dikarya</taxon>
        <taxon>Basidiomycota</taxon>
        <taxon>Agaricomycotina</taxon>
        <taxon>Agaricomycetes</taxon>
        <taxon>Agaricomycetidae</taxon>
        <taxon>Agaricales</taxon>
        <taxon>Marasmiineae</taxon>
        <taxon>Mycenaceae</taxon>
        <taxon>Mycena</taxon>
    </lineage>
</organism>
<comment type="subunit">
    <text evidence="4">Binds to mitochondrial small subunit 15S rRNA.</text>
</comment>
<feature type="repeat" description="PPR" evidence="5">
    <location>
        <begin position="638"/>
        <end position="672"/>
    </location>
</feature>
<dbReference type="PANTHER" id="PTHR47447:SF17">
    <property type="entry name" value="OS12G0638900 PROTEIN"/>
    <property type="match status" value="1"/>
</dbReference>
<evidence type="ECO:0000256" key="4">
    <source>
        <dbReference type="ARBA" id="ARBA00044511"/>
    </source>
</evidence>
<gene>
    <name evidence="7" type="ORF">MYCIT1_LOCUS23174</name>
</gene>